<dbReference type="PANTHER" id="PTHR35579:SF6">
    <property type="entry name" value="DUF324 DOMAIN-CONTAINING PROTEIN"/>
    <property type="match status" value="1"/>
</dbReference>
<dbReference type="AlphaFoldDB" id="A0A5D8QCP3"/>
<dbReference type="InterPro" id="IPR005537">
    <property type="entry name" value="RAMP_III_fam"/>
</dbReference>
<reference evidence="3 4" key="1">
    <citation type="submission" date="2019-08" db="EMBL/GenBank/DDBJ databases">
        <title>Calorimonas adulescens gen. nov., sp. nov., an anaerobic thermophilic bacterium from Sakhalin hot spring.</title>
        <authorList>
            <person name="Khomyakova M.A."/>
            <person name="Merkel A.Y."/>
            <person name="Novikov A."/>
            <person name="Bonch-Osmolovskaya E.A."/>
            <person name="Slobodkin A.I."/>
        </authorList>
    </citation>
    <scope>NUCLEOTIDE SEQUENCE [LARGE SCALE GENOMIC DNA]</scope>
    <source>
        <strain evidence="3 4">A05MB</strain>
    </source>
</reference>
<feature type="domain" description="CRISPR type III-associated protein" evidence="2">
    <location>
        <begin position="15"/>
        <end position="177"/>
    </location>
</feature>
<accession>A0A5D8QCP3</accession>
<dbReference type="GO" id="GO:0051607">
    <property type="term" value="P:defense response to virus"/>
    <property type="evidence" value="ECO:0007669"/>
    <property type="project" value="UniProtKB-KW"/>
</dbReference>
<dbReference type="CDD" id="cd09726">
    <property type="entry name" value="RAMP_I_III"/>
    <property type="match status" value="1"/>
</dbReference>
<comment type="caution">
    <text evidence="3">The sequence shown here is derived from an EMBL/GenBank/DDBJ whole genome shotgun (WGS) entry which is preliminary data.</text>
</comment>
<evidence type="ECO:0000259" key="2">
    <source>
        <dbReference type="Pfam" id="PF03787"/>
    </source>
</evidence>
<proteinExistence type="predicted"/>
<feature type="domain" description="CRISPR type III-associated protein" evidence="2">
    <location>
        <begin position="256"/>
        <end position="400"/>
    </location>
</feature>
<organism evidence="3 4">
    <name type="scientific">Calorimonas adulescens</name>
    <dbReference type="NCBI Taxonomy" id="2606906"/>
    <lineage>
        <taxon>Bacteria</taxon>
        <taxon>Bacillati</taxon>
        <taxon>Bacillota</taxon>
        <taxon>Clostridia</taxon>
        <taxon>Thermoanaerobacterales</taxon>
        <taxon>Thermoanaerobacteraceae</taxon>
        <taxon>Calorimonas</taxon>
    </lineage>
</organism>
<dbReference type="Pfam" id="PF03787">
    <property type="entry name" value="RAMPs"/>
    <property type="match status" value="2"/>
</dbReference>
<name>A0A5D8QCP3_9THEO</name>
<dbReference type="EMBL" id="VTPS01000008">
    <property type="protein sequence ID" value="TZE82167.1"/>
    <property type="molecule type" value="Genomic_DNA"/>
</dbReference>
<keyword evidence="4" id="KW-1185">Reference proteome</keyword>
<dbReference type="RefSeq" id="WP_149545184.1">
    <property type="nucleotide sequence ID" value="NZ_VTPS01000008.1"/>
</dbReference>
<dbReference type="Proteomes" id="UP000322976">
    <property type="component" value="Unassembled WGS sequence"/>
</dbReference>
<dbReference type="PANTHER" id="PTHR35579">
    <property type="entry name" value="CRISPR SYSTEM CMS ENDORIBONUCLEASE CSM3"/>
    <property type="match status" value="1"/>
</dbReference>
<protein>
    <recommendedName>
        <fullName evidence="2">CRISPR type III-associated protein domain-containing protein</fullName>
    </recommendedName>
</protein>
<keyword evidence="1" id="KW-0051">Antiviral defense</keyword>
<evidence type="ECO:0000313" key="3">
    <source>
        <dbReference type="EMBL" id="TZE82167.1"/>
    </source>
</evidence>
<evidence type="ECO:0000256" key="1">
    <source>
        <dbReference type="ARBA" id="ARBA00023118"/>
    </source>
</evidence>
<sequence>MSEYLAVKGQLIFEEPFHTGGDISYADWSDNPVLVDPIDGSATILGSSIAGAMRDYLVSYATNYHSKGDCPIADEIFGYVDDENKNQSRILVYDLHGYSYTPTIRDGVMIDPETGTALRDMKYDAEFINSGACFDIAFDVFLDNEEEKRAIATIMKGFENGEISLGYKKNRGYGRCRVTNWEIKLMDLSTPSGLCEWLLYNRGESDEWKNGKSSEELMGIKAFYDKRDIFRLSCEFGVDGSLLIGTNYPNADIGVDKYTVVSADSGKAVIPGTSLAGVLRERAVRIFNTYGADLLGVYELFGCKDKASRIVVHESTVENQMKPIVINRVKIDRFTGGALETALFDEMPIYGSSDTRVNVNIEIRQPKDHEIGLILFLIRDLWVGDLTVGGESGIGRGRLKGMSGKISRKDELINIDEGFNFSEQQKIDKYVDAFLKCLGVKSNE</sequence>
<evidence type="ECO:0000313" key="4">
    <source>
        <dbReference type="Proteomes" id="UP000322976"/>
    </source>
</evidence>
<dbReference type="InterPro" id="IPR052216">
    <property type="entry name" value="CRISPR_Csm3_endoribonuclease"/>
</dbReference>
<gene>
    <name evidence="3" type="ORF">FWJ32_06665</name>
</gene>